<dbReference type="OrthoDB" id="2432613at2759"/>
<gene>
    <name evidence="5" type="ORF">GcC1_035027</name>
</gene>
<dbReference type="InterPro" id="IPR008659">
    <property type="entry name" value="Kre9/Knh1_C"/>
</dbReference>
<comment type="caution">
    <text evidence="5">The sequence shown here is derived from an EMBL/GenBank/DDBJ whole genome shotgun (WGS) entry which is preliminary data.</text>
</comment>
<dbReference type="AlphaFoldDB" id="A0A420J121"/>
<dbReference type="PANTHER" id="PTHR28154:SF1">
    <property type="entry name" value="CELL WALL SYNTHESIS PROTEIN KNH1-RELATED"/>
    <property type="match status" value="1"/>
</dbReference>
<keyword evidence="1 2" id="KW-0732">Signal</keyword>
<name>A0A420J121_9PEZI</name>
<dbReference type="InterPro" id="IPR018466">
    <property type="entry name" value="Kre9/Knh1-like_N"/>
</dbReference>
<accession>A0A420J121</accession>
<feature type="signal peptide" evidence="2">
    <location>
        <begin position="1"/>
        <end position="25"/>
    </location>
</feature>
<evidence type="ECO:0000313" key="6">
    <source>
        <dbReference type="Proteomes" id="UP000285405"/>
    </source>
</evidence>
<dbReference type="EMBL" id="MCBR01003563">
    <property type="protein sequence ID" value="RKF80522.1"/>
    <property type="molecule type" value="Genomic_DNA"/>
</dbReference>
<protein>
    <submittedName>
        <fullName evidence="5">Cell wall synthesis protein KRE9</fullName>
    </submittedName>
</protein>
<feature type="domain" description="Yeast cell wall synthesis Kre9/Knh1 C-terminal" evidence="3">
    <location>
        <begin position="176"/>
        <end position="257"/>
    </location>
</feature>
<proteinExistence type="predicted"/>
<dbReference type="InterPro" id="IPR045328">
    <property type="entry name" value="Kre9/Knh1"/>
</dbReference>
<evidence type="ECO:0000259" key="4">
    <source>
        <dbReference type="Pfam" id="PF10342"/>
    </source>
</evidence>
<evidence type="ECO:0000259" key="3">
    <source>
        <dbReference type="Pfam" id="PF05390"/>
    </source>
</evidence>
<evidence type="ECO:0000256" key="1">
    <source>
        <dbReference type="ARBA" id="ARBA00022729"/>
    </source>
</evidence>
<evidence type="ECO:0000313" key="5">
    <source>
        <dbReference type="EMBL" id="RKF80522.1"/>
    </source>
</evidence>
<dbReference type="Pfam" id="PF10342">
    <property type="entry name" value="Kre9_KNH"/>
    <property type="match status" value="1"/>
</dbReference>
<dbReference type="GO" id="GO:0005576">
    <property type="term" value="C:extracellular region"/>
    <property type="evidence" value="ECO:0007669"/>
    <property type="project" value="TreeGrafter"/>
</dbReference>
<feature type="domain" description="Yeast cell wall synthesis Kre9/Knh1-like N-terminal" evidence="4">
    <location>
        <begin position="31"/>
        <end position="131"/>
    </location>
</feature>
<dbReference type="Proteomes" id="UP000285405">
    <property type="component" value="Unassembled WGS sequence"/>
</dbReference>
<dbReference type="GO" id="GO:0031505">
    <property type="term" value="P:fungal-type cell wall organization"/>
    <property type="evidence" value="ECO:0007669"/>
    <property type="project" value="TreeGrafter"/>
</dbReference>
<dbReference type="PANTHER" id="PTHR28154">
    <property type="entry name" value="CELL WALL SYNTHESIS PROTEIN KNH1-RELATED"/>
    <property type="match status" value="1"/>
</dbReference>
<dbReference type="Pfam" id="PF05390">
    <property type="entry name" value="Kre9_KNH1_C"/>
    <property type="match status" value="1"/>
</dbReference>
<dbReference type="GO" id="GO:0006078">
    <property type="term" value="P:(1-&gt;6)-beta-D-glucan biosynthetic process"/>
    <property type="evidence" value="ECO:0007669"/>
    <property type="project" value="InterPro"/>
</dbReference>
<sequence>MVTKFTMFSITLFSLVLLIFSLVHAYPQITSPSAGAFLSGGVTFTVMWTESGDPPTIPELTSYELYLYTGSNASPQQLTRVTSGIFSAGNSISVAIPLAVGGSMTNAYFLGLVTTSADTTTITSFSDRFTLTGMTGTFSDAIRIALEQVYSSTGPGVIKNVAAPVALADSLPEEGDMWAIPYNLQFGPTKYAPMQPIPPSAITATNTKPLWPTSSVELAKTLLPIPSQLTTITQSQTFSLASHANTAAPAPQPTNNMQKFLNRWRD</sequence>
<evidence type="ECO:0000256" key="2">
    <source>
        <dbReference type="SAM" id="SignalP"/>
    </source>
</evidence>
<feature type="chain" id="PRO_5019310787" evidence="2">
    <location>
        <begin position="26"/>
        <end position="266"/>
    </location>
</feature>
<dbReference type="GO" id="GO:0042546">
    <property type="term" value="P:cell wall biogenesis"/>
    <property type="evidence" value="ECO:0007669"/>
    <property type="project" value="InterPro"/>
</dbReference>
<reference evidence="5 6" key="1">
    <citation type="journal article" date="2018" name="BMC Genomics">
        <title>Comparative genome analyses reveal sequence features reflecting distinct modes of host-adaptation between dicot and monocot powdery mildew.</title>
        <authorList>
            <person name="Wu Y."/>
            <person name="Ma X."/>
            <person name="Pan Z."/>
            <person name="Kale S.D."/>
            <person name="Song Y."/>
            <person name="King H."/>
            <person name="Zhang Q."/>
            <person name="Presley C."/>
            <person name="Deng X."/>
            <person name="Wei C.I."/>
            <person name="Xiao S."/>
        </authorList>
    </citation>
    <scope>NUCLEOTIDE SEQUENCE [LARGE SCALE GENOMIC DNA]</scope>
    <source>
        <strain evidence="5">UCSC1</strain>
    </source>
</reference>
<organism evidence="5 6">
    <name type="scientific">Golovinomyces cichoracearum</name>
    <dbReference type="NCBI Taxonomy" id="62708"/>
    <lineage>
        <taxon>Eukaryota</taxon>
        <taxon>Fungi</taxon>
        <taxon>Dikarya</taxon>
        <taxon>Ascomycota</taxon>
        <taxon>Pezizomycotina</taxon>
        <taxon>Leotiomycetes</taxon>
        <taxon>Erysiphales</taxon>
        <taxon>Erysiphaceae</taxon>
        <taxon>Golovinomyces</taxon>
    </lineage>
</organism>